<feature type="compositionally biased region" description="Low complexity" evidence="1">
    <location>
        <begin position="37"/>
        <end position="54"/>
    </location>
</feature>
<dbReference type="OrthoDB" id="2136578at2"/>
<proteinExistence type="predicted"/>
<keyword evidence="4" id="KW-1185">Reference proteome</keyword>
<evidence type="ECO:0000313" key="4">
    <source>
        <dbReference type="Proteomes" id="UP000235963"/>
    </source>
</evidence>
<dbReference type="RefSeq" id="WP_102777501.1">
    <property type="nucleotide sequence ID" value="NZ_LOCM01000021.1"/>
</dbReference>
<gene>
    <name evidence="3" type="ORF">AT575_05395</name>
</gene>
<comment type="caution">
    <text evidence="3">The sequence shown here is derived from an EMBL/GenBank/DDBJ whole genome shotgun (WGS) entry which is preliminary data.</text>
</comment>
<dbReference type="PROSITE" id="PS51257">
    <property type="entry name" value="PROKAR_LIPOPROTEIN"/>
    <property type="match status" value="1"/>
</dbReference>
<keyword evidence="2" id="KW-0732">Signal</keyword>
<dbReference type="AlphaFoldDB" id="A0A2N8LC28"/>
<name>A0A2N8LC28_9STRE</name>
<dbReference type="Proteomes" id="UP000235963">
    <property type="component" value="Unassembled WGS sequence"/>
</dbReference>
<feature type="signal peptide" evidence="2">
    <location>
        <begin position="1"/>
        <end position="22"/>
    </location>
</feature>
<evidence type="ECO:0000256" key="2">
    <source>
        <dbReference type="SAM" id="SignalP"/>
    </source>
</evidence>
<protein>
    <submittedName>
        <fullName evidence="3">Uncharacterized protein</fullName>
    </submittedName>
</protein>
<sequence>MNRKIFYLLPLSLLLISCASPAKNTTSSSKKTDKIAKTNASSNQKNNSSQVKNQQKNEDLYADILASYPNQYYSPSHAFYDINHDGVDELIIGKADFAEASII</sequence>
<organism evidence="3 4">
    <name type="scientific">Streptococcus penaeicida</name>
    <dbReference type="NCBI Taxonomy" id="1765960"/>
    <lineage>
        <taxon>Bacteria</taxon>
        <taxon>Bacillati</taxon>
        <taxon>Bacillota</taxon>
        <taxon>Bacilli</taxon>
        <taxon>Lactobacillales</taxon>
        <taxon>Streptococcaceae</taxon>
        <taxon>Streptococcus</taxon>
    </lineage>
</organism>
<evidence type="ECO:0000256" key="1">
    <source>
        <dbReference type="SAM" id="MobiDB-lite"/>
    </source>
</evidence>
<feature type="chain" id="PRO_5038924570" evidence="2">
    <location>
        <begin position="23"/>
        <end position="103"/>
    </location>
</feature>
<evidence type="ECO:0000313" key="3">
    <source>
        <dbReference type="EMBL" id="PND47706.1"/>
    </source>
</evidence>
<reference evidence="3 4" key="1">
    <citation type="submission" date="2015-12" db="EMBL/GenBank/DDBJ databases">
        <title>Streptococcus penaeicida sp. nov.</title>
        <authorList>
            <person name="Gomez-Gil B."/>
            <person name="Morales-Covarrubias M."/>
        </authorList>
    </citation>
    <scope>NUCLEOTIDE SEQUENCE [LARGE SCALE GENOMIC DNA]</scope>
    <source>
        <strain evidence="3 4">CAIM 1838</strain>
    </source>
</reference>
<accession>A0A2N8LC28</accession>
<dbReference type="EMBL" id="LOCM01000021">
    <property type="protein sequence ID" value="PND47706.1"/>
    <property type="molecule type" value="Genomic_DNA"/>
</dbReference>
<feature type="region of interest" description="Disordered" evidence="1">
    <location>
        <begin position="22"/>
        <end position="54"/>
    </location>
</feature>